<organism evidence="1">
    <name type="scientific">Drosophila melanogaster</name>
    <name type="common">Fruit fly</name>
    <dbReference type="NCBI Taxonomy" id="7227"/>
    <lineage>
        <taxon>Eukaryota</taxon>
        <taxon>Metazoa</taxon>
        <taxon>Ecdysozoa</taxon>
        <taxon>Arthropoda</taxon>
        <taxon>Hexapoda</taxon>
        <taxon>Insecta</taxon>
        <taxon>Pterygota</taxon>
        <taxon>Neoptera</taxon>
        <taxon>Endopterygota</taxon>
        <taxon>Diptera</taxon>
        <taxon>Brachycera</taxon>
        <taxon>Muscomorpha</taxon>
        <taxon>Ephydroidea</taxon>
        <taxon>Drosophilidae</taxon>
        <taxon>Drosophila</taxon>
        <taxon>Sophophora</taxon>
    </lineage>
</organism>
<gene>
    <name evidence="1" type="primary">TIM</name>
</gene>
<dbReference type="EMBL" id="AJ748818">
    <property type="protein sequence ID" value="CAG38645.1"/>
    <property type="molecule type" value="Genomic_DNA"/>
</dbReference>
<sequence>MDWLLATPQLYSAFSFLGCLEGDPMWSTRMHW</sequence>
<accession>Q5NIR0</accession>
<reference evidence="1" key="1">
    <citation type="journal article" date="2007" name="Science">
        <title>Natural selection favors a newly derived timeless allele in Drosophila melanogaster.</title>
        <authorList>
            <person name="Tauber E."/>
            <person name="Zordan M."/>
            <person name="Sandrelli F."/>
            <person name="Pegoraro M."/>
            <person name="Osterwalder N."/>
            <person name="Breda C."/>
            <person name="Daga A."/>
            <person name="Selmin A."/>
            <person name="Monger K."/>
            <person name="Benna C."/>
            <person name="Rosato E."/>
            <person name="Kyriacou C.P."/>
            <person name="Costa R."/>
        </authorList>
    </citation>
    <scope>NUCLEOTIDE SEQUENCE</scope>
    <source>
        <strain evidence="1">CAV58</strain>
    </source>
</reference>
<dbReference type="AlphaFoldDB" id="Q5NIR0"/>
<feature type="non-terminal residue" evidence="1">
    <location>
        <position position="32"/>
    </location>
</feature>
<proteinExistence type="predicted"/>
<evidence type="ECO:0000313" key="1">
    <source>
        <dbReference type="EMBL" id="CAG38645.1"/>
    </source>
</evidence>
<name>Q5NIR0_DROME</name>
<protein>
    <submittedName>
        <fullName evidence="1">Timeless protein</fullName>
    </submittedName>
</protein>